<gene>
    <name evidence="2" type="ORF">A2591_02805</name>
</gene>
<comment type="caution">
    <text evidence="2">The sequence shown here is derived from an EMBL/GenBank/DDBJ whole genome shotgun (WGS) entry which is preliminary data.</text>
</comment>
<feature type="region of interest" description="Disordered" evidence="1">
    <location>
        <begin position="171"/>
        <end position="208"/>
    </location>
</feature>
<proteinExistence type="predicted"/>
<feature type="compositionally biased region" description="Low complexity" evidence="1">
    <location>
        <begin position="182"/>
        <end position="191"/>
    </location>
</feature>
<name>A0A1G2SJ28_9BACT</name>
<reference evidence="2 3" key="1">
    <citation type="journal article" date="2016" name="Nat. Commun.">
        <title>Thousands of microbial genomes shed light on interconnected biogeochemical processes in an aquifer system.</title>
        <authorList>
            <person name="Anantharaman K."/>
            <person name="Brown C.T."/>
            <person name="Hug L.A."/>
            <person name="Sharon I."/>
            <person name="Castelle C.J."/>
            <person name="Probst A.J."/>
            <person name="Thomas B.C."/>
            <person name="Singh A."/>
            <person name="Wilkins M.J."/>
            <person name="Karaoz U."/>
            <person name="Brodie E.L."/>
            <person name="Williams K.H."/>
            <person name="Hubbard S.S."/>
            <person name="Banfield J.F."/>
        </authorList>
    </citation>
    <scope>NUCLEOTIDE SEQUENCE [LARGE SCALE GENOMIC DNA]</scope>
</reference>
<accession>A0A1G2SJ28</accession>
<dbReference type="STRING" id="1802730.A2591_02805"/>
<sequence length="208" mass="22365">MEYDLTILEQKLTESSDDIQELVSSPETLAAVESIAQKHGVNEDGGLALIDIVTHTLLGLLDPKDIVSRVSADLGVEKGAAKTIAEELYKELFSLVEASLSSRYTLTQTLFATMFPSDTTGVPTFPAMPAAPKPPITVQTPPPAPTTPVPQTPAQMPPTNMFEEKLKRVFTVPREESRVASTPTTPNALTPPTAPRSAGSDPYRESLH</sequence>
<feature type="region of interest" description="Disordered" evidence="1">
    <location>
        <begin position="139"/>
        <end position="158"/>
    </location>
</feature>
<evidence type="ECO:0000256" key="1">
    <source>
        <dbReference type="SAM" id="MobiDB-lite"/>
    </source>
</evidence>
<feature type="compositionally biased region" description="Pro residues" evidence="1">
    <location>
        <begin position="139"/>
        <end position="151"/>
    </location>
</feature>
<dbReference type="AlphaFoldDB" id="A0A1G2SJ28"/>
<evidence type="ECO:0000313" key="2">
    <source>
        <dbReference type="EMBL" id="OHA84629.1"/>
    </source>
</evidence>
<dbReference type="Proteomes" id="UP000178168">
    <property type="component" value="Unassembled WGS sequence"/>
</dbReference>
<protein>
    <submittedName>
        <fullName evidence="2">Uncharacterized protein</fullName>
    </submittedName>
</protein>
<evidence type="ECO:0000313" key="3">
    <source>
        <dbReference type="Proteomes" id="UP000178168"/>
    </source>
</evidence>
<dbReference type="EMBL" id="MHUZ01000037">
    <property type="protein sequence ID" value="OHA84629.1"/>
    <property type="molecule type" value="Genomic_DNA"/>
</dbReference>
<organism evidence="2 3">
    <name type="scientific">Candidatus Yonathbacteria bacterium RIFOXYD1_FULL_52_36</name>
    <dbReference type="NCBI Taxonomy" id="1802730"/>
    <lineage>
        <taxon>Bacteria</taxon>
        <taxon>Candidatus Yonathiibacteriota</taxon>
    </lineage>
</organism>